<proteinExistence type="predicted"/>
<evidence type="ECO:0000313" key="6">
    <source>
        <dbReference type="Proteomes" id="UP001589619"/>
    </source>
</evidence>
<organism evidence="5 6">
    <name type="scientific">Paenibacillus hodogayensis</name>
    <dbReference type="NCBI Taxonomy" id="279208"/>
    <lineage>
        <taxon>Bacteria</taxon>
        <taxon>Bacillati</taxon>
        <taxon>Bacillota</taxon>
        <taxon>Bacilli</taxon>
        <taxon>Bacillales</taxon>
        <taxon>Paenibacillaceae</taxon>
        <taxon>Paenibacillus</taxon>
    </lineage>
</organism>
<keyword evidence="1" id="KW-0805">Transcription regulation</keyword>
<dbReference type="InterPro" id="IPR037923">
    <property type="entry name" value="HTH-like"/>
</dbReference>
<reference evidence="5 6" key="1">
    <citation type="submission" date="2024-09" db="EMBL/GenBank/DDBJ databases">
        <authorList>
            <person name="Sun Q."/>
            <person name="Mori K."/>
        </authorList>
    </citation>
    <scope>NUCLEOTIDE SEQUENCE [LARGE SCALE GENOMIC DNA]</scope>
    <source>
        <strain evidence="5 6">JCM 12520</strain>
    </source>
</reference>
<name>A0ABV5W5T1_9BACL</name>
<evidence type="ECO:0000256" key="2">
    <source>
        <dbReference type="ARBA" id="ARBA00023125"/>
    </source>
</evidence>
<dbReference type="InterPro" id="IPR003313">
    <property type="entry name" value="AraC-bd"/>
</dbReference>
<dbReference type="InterPro" id="IPR014710">
    <property type="entry name" value="RmlC-like_jellyroll"/>
</dbReference>
<evidence type="ECO:0000256" key="1">
    <source>
        <dbReference type="ARBA" id="ARBA00023015"/>
    </source>
</evidence>
<keyword evidence="2" id="KW-0238">DNA-binding</keyword>
<dbReference type="RefSeq" id="WP_344908722.1">
    <property type="nucleotide sequence ID" value="NZ_BAAAYO010000006.1"/>
</dbReference>
<dbReference type="SUPFAM" id="SSF51215">
    <property type="entry name" value="Regulatory protein AraC"/>
    <property type="match status" value="1"/>
</dbReference>
<dbReference type="InterPro" id="IPR020449">
    <property type="entry name" value="Tscrpt_reg_AraC-type_HTH"/>
</dbReference>
<accession>A0ABV5W5T1</accession>
<dbReference type="Gene3D" id="2.60.120.10">
    <property type="entry name" value="Jelly Rolls"/>
    <property type="match status" value="1"/>
</dbReference>
<dbReference type="Proteomes" id="UP001589619">
    <property type="component" value="Unassembled WGS sequence"/>
</dbReference>
<dbReference type="PANTHER" id="PTHR43280">
    <property type="entry name" value="ARAC-FAMILY TRANSCRIPTIONAL REGULATOR"/>
    <property type="match status" value="1"/>
</dbReference>
<comment type="caution">
    <text evidence="5">The sequence shown here is derived from an EMBL/GenBank/DDBJ whole genome shotgun (WGS) entry which is preliminary data.</text>
</comment>
<evidence type="ECO:0000313" key="5">
    <source>
        <dbReference type="EMBL" id="MFB9755648.1"/>
    </source>
</evidence>
<dbReference type="InterPro" id="IPR009057">
    <property type="entry name" value="Homeodomain-like_sf"/>
</dbReference>
<dbReference type="PANTHER" id="PTHR43280:SF2">
    <property type="entry name" value="HTH-TYPE TRANSCRIPTIONAL REGULATOR EXSA"/>
    <property type="match status" value="1"/>
</dbReference>
<keyword evidence="3" id="KW-0804">Transcription</keyword>
<dbReference type="Pfam" id="PF12833">
    <property type="entry name" value="HTH_18"/>
    <property type="match status" value="1"/>
</dbReference>
<feature type="domain" description="HTH araC/xylS-type" evidence="4">
    <location>
        <begin position="180"/>
        <end position="278"/>
    </location>
</feature>
<gene>
    <name evidence="5" type="ORF">ACFFNY_29060</name>
</gene>
<dbReference type="PRINTS" id="PR00032">
    <property type="entry name" value="HTHARAC"/>
</dbReference>
<sequence>MKFYNELSQSRFKYISRSTRGHFDTFHMHHGMEFLYIFAGSVLMVLENRIFQVGPGTLVLLQPFQLHRIEPDREQSYERTVLIFDPYHMDNRLQPYPQFQRFFQYLWKEKLPVQLIRHPMLDQLFQHGKDYLFDSSAKDEKSEQLTFFVNSILQALYWIWNTLDETSAGPSSPRSNHYAEYVMKWIDQHFHEELNLDQLADLVHLSPYHLSRMFHHATGSTITEHIAARRLREACFLLQTSNLSVKLIGERIGYPNFSYFCRIFKKHMGKSPREYRDMFEIG</sequence>
<protein>
    <submittedName>
        <fullName evidence="5">AraC family transcriptional regulator</fullName>
    </submittedName>
</protein>
<keyword evidence="6" id="KW-1185">Reference proteome</keyword>
<dbReference type="InterPro" id="IPR018060">
    <property type="entry name" value="HTH_AraC"/>
</dbReference>
<dbReference type="Pfam" id="PF02311">
    <property type="entry name" value="AraC_binding"/>
    <property type="match status" value="1"/>
</dbReference>
<dbReference type="EMBL" id="JBHMAG010000018">
    <property type="protein sequence ID" value="MFB9755648.1"/>
    <property type="molecule type" value="Genomic_DNA"/>
</dbReference>
<dbReference type="SUPFAM" id="SSF46689">
    <property type="entry name" value="Homeodomain-like"/>
    <property type="match status" value="2"/>
</dbReference>
<evidence type="ECO:0000256" key="3">
    <source>
        <dbReference type="ARBA" id="ARBA00023163"/>
    </source>
</evidence>
<dbReference type="SMART" id="SM00342">
    <property type="entry name" value="HTH_ARAC"/>
    <property type="match status" value="1"/>
</dbReference>
<evidence type="ECO:0000259" key="4">
    <source>
        <dbReference type="PROSITE" id="PS01124"/>
    </source>
</evidence>
<dbReference type="PROSITE" id="PS01124">
    <property type="entry name" value="HTH_ARAC_FAMILY_2"/>
    <property type="match status" value="1"/>
</dbReference>
<dbReference type="Gene3D" id="1.10.10.60">
    <property type="entry name" value="Homeodomain-like"/>
    <property type="match status" value="2"/>
</dbReference>